<dbReference type="SMART" id="SM00859">
    <property type="entry name" value="Semialdhyde_dh"/>
    <property type="match status" value="1"/>
</dbReference>
<organism evidence="9 10">
    <name type="scientific">Novosphingobium ovatum</name>
    <dbReference type="NCBI Taxonomy" id="1908523"/>
    <lineage>
        <taxon>Bacteria</taxon>
        <taxon>Pseudomonadati</taxon>
        <taxon>Pseudomonadota</taxon>
        <taxon>Alphaproteobacteria</taxon>
        <taxon>Sphingomonadales</taxon>
        <taxon>Sphingomonadaceae</taxon>
        <taxon>Novosphingobium</taxon>
    </lineage>
</organism>
<comment type="subcellular location">
    <subcellularLocation>
        <location evidence="6">Cytoplasm</location>
    </subcellularLocation>
</comment>
<evidence type="ECO:0000256" key="7">
    <source>
        <dbReference type="PROSITE-ProRule" id="PRU10010"/>
    </source>
</evidence>
<feature type="domain" description="Semialdehyde dehydrogenase NAD-binding" evidence="8">
    <location>
        <begin position="4"/>
        <end position="106"/>
    </location>
</feature>
<dbReference type="InterPro" id="IPR023013">
    <property type="entry name" value="AGPR_AS"/>
</dbReference>
<dbReference type="Gene3D" id="3.30.360.10">
    <property type="entry name" value="Dihydrodipicolinate Reductase, domain 2"/>
    <property type="match status" value="1"/>
</dbReference>
<comment type="caution">
    <text evidence="9">The sequence shown here is derived from an EMBL/GenBank/DDBJ whole genome shotgun (WGS) entry which is preliminary data.</text>
</comment>
<dbReference type="InterPro" id="IPR010136">
    <property type="entry name" value="AGPR_type-2"/>
</dbReference>
<dbReference type="NCBIfam" id="TIGR01851">
    <property type="entry name" value="argC_other"/>
    <property type="match status" value="1"/>
</dbReference>
<dbReference type="PANTHER" id="PTHR32338:SF10">
    <property type="entry name" value="N-ACETYL-GAMMA-GLUTAMYL-PHOSPHATE REDUCTASE, CHLOROPLASTIC-RELATED"/>
    <property type="match status" value="1"/>
</dbReference>
<comment type="catalytic activity">
    <reaction evidence="6">
        <text>N-acetyl-L-glutamate 5-semialdehyde + phosphate + NADP(+) = N-acetyl-L-glutamyl 5-phosphate + NADPH + H(+)</text>
        <dbReference type="Rhea" id="RHEA:21588"/>
        <dbReference type="ChEBI" id="CHEBI:15378"/>
        <dbReference type="ChEBI" id="CHEBI:29123"/>
        <dbReference type="ChEBI" id="CHEBI:43474"/>
        <dbReference type="ChEBI" id="CHEBI:57783"/>
        <dbReference type="ChEBI" id="CHEBI:57936"/>
        <dbReference type="ChEBI" id="CHEBI:58349"/>
        <dbReference type="EC" id="1.2.1.38"/>
    </reaction>
</comment>
<dbReference type="Gene3D" id="3.40.50.720">
    <property type="entry name" value="NAD(P)-binding Rossmann-like Domain"/>
    <property type="match status" value="1"/>
</dbReference>
<dbReference type="InterPro" id="IPR036291">
    <property type="entry name" value="NAD(P)-bd_dom_sf"/>
</dbReference>
<protein>
    <recommendedName>
        <fullName evidence="6">N-acetyl-gamma-glutamyl-phosphate reductase</fullName>
        <shortName evidence="6">AGPR</shortName>
        <ecNumber evidence="6">1.2.1.38</ecNumber>
    </recommendedName>
    <alternativeName>
        <fullName evidence="6">N-acetyl-glutamate semialdehyde dehydrogenase</fullName>
        <shortName evidence="6">NAGSA dehydrogenase</shortName>
    </alternativeName>
</protein>
<comment type="similarity">
    <text evidence="6">Belongs to the NAGSA dehydrogenase family. Type 2 subfamily.</text>
</comment>
<dbReference type="CDD" id="cd23935">
    <property type="entry name" value="AGPR_2_C"/>
    <property type="match status" value="1"/>
</dbReference>
<name>A0ABW9XE83_9SPHN</name>
<comment type="pathway">
    <text evidence="6">Amino-acid biosynthesis; L-arginine biosynthesis; N(2)-acetyl-L-ornithine from L-glutamate: step 3/4.</text>
</comment>
<evidence type="ECO:0000256" key="5">
    <source>
        <dbReference type="ARBA" id="ARBA00023002"/>
    </source>
</evidence>
<dbReference type="Pfam" id="PF22698">
    <property type="entry name" value="Semialdhyde_dhC_1"/>
    <property type="match status" value="1"/>
</dbReference>
<dbReference type="EMBL" id="JAAAPO010000003">
    <property type="protein sequence ID" value="NBC36825.1"/>
    <property type="molecule type" value="Genomic_DNA"/>
</dbReference>
<evidence type="ECO:0000256" key="2">
    <source>
        <dbReference type="ARBA" id="ARBA00022571"/>
    </source>
</evidence>
<feature type="active site" evidence="6 7">
    <location>
        <position position="114"/>
    </location>
</feature>
<keyword evidence="1 6" id="KW-0963">Cytoplasm</keyword>
<comment type="function">
    <text evidence="6">Catalyzes the NADPH-dependent reduction of N-acetyl-5-glutamyl phosphate to yield N-acetyl-L-glutamate 5-semialdehyde.</text>
</comment>
<sequence length="314" mass="32897">MSISVFIDGAAGTTGLEIADRLGGRAEFDLIILDDARRKDSAARKEALHAADFAVLCLHDDAAIEAVAMAQGSKVRIIDASTAHRVADGWTYGFPEISGPEAVANATRVSNPGCYPTGFIALMAPLVRAKMLPADWPYTVNAVSGYSGGGKALIERFEEDRDIAFRAYGLGMGHKHVPEMKRYAGLAHDPVFAPSVIPAHRGMWVEVPLPLAAMSMLGKLAGAQAPANLHAKLAEFYEGSQIVRVAPMETPAELLLRGSMAPSDALTLHVFGSADGSQARLVAVLDNLGKGASGAAVQSLNLMAGLPETAGLAL</sequence>
<dbReference type="InterPro" id="IPR050085">
    <property type="entry name" value="AGPR"/>
</dbReference>
<evidence type="ECO:0000313" key="9">
    <source>
        <dbReference type="EMBL" id="NBC36825.1"/>
    </source>
</evidence>
<dbReference type="SUPFAM" id="SSF55347">
    <property type="entry name" value="Glyceraldehyde-3-phosphate dehydrogenase-like, C-terminal domain"/>
    <property type="match status" value="1"/>
</dbReference>
<dbReference type="GO" id="GO:0003942">
    <property type="term" value="F:N-acetyl-gamma-glutamyl-phosphate reductase activity"/>
    <property type="evidence" value="ECO:0007669"/>
    <property type="project" value="UniProtKB-EC"/>
</dbReference>
<evidence type="ECO:0000256" key="4">
    <source>
        <dbReference type="ARBA" id="ARBA00022857"/>
    </source>
</evidence>
<reference evidence="10" key="1">
    <citation type="submission" date="2020-01" db="EMBL/GenBank/DDBJ databases">
        <title>Sphingomonas sp. strain CSW-10.</title>
        <authorList>
            <person name="Chen W.-M."/>
        </authorList>
    </citation>
    <scope>NUCLEOTIDE SEQUENCE [LARGE SCALE GENOMIC DNA]</scope>
    <source>
        <strain evidence="10">FSY-8</strain>
    </source>
</reference>
<evidence type="ECO:0000256" key="1">
    <source>
        <dbReference type="ARBA" id="ARBA00022490"/>
    </source>
</evidence>
<dbReference type="SUPFAM" id="SSF51735">
    <property type="entry name" value="NAD(P)-binding Rossmann-fold domains"/>
    <property type="match status" value="1"/>
</dbReference>
<gene>
    <name evidence="6 9" type="primary">argC</name>
    <name evidence="9" type="ORF">GTZ99_09675</name>
</gene>
<dbReference type="RefSeq" id="WP_161718242.1">
    <property type="nucleotide sequence ID" value="NZ_JAAAPO010000003.1"/>
</dbReference>
<keyword evidence="3 6" id="KW-0028">Amino-acid biosynthesis</keyword>
<dbReference type="InterPro" id="IPR058924">
    <property type="entry name" value="AGPR_dimerisation_dom"/>
</dbReference>
<keyword evidence="10" id="KW-1185">Reference proteome</keyword>
<dbReference type="HAMAP" id="MF_01110">
    <property type="entry name" value="ArgC_type2"/>
    <property type="match status" value="1"/>
</dbReference>
<evidence type="ECO:0000259" key="8">
    <source>
        <dbReference type="SMART" id="SM00859"/>
    </source>
</evidence>
<dbReference type="EC" id="1.2.1.38" evidence="6"/>
<dbReference type="InterPro" id="IPR000534">
    <property type="entry name" value="Semialdehyde_DH_NAD-bd"/>
</dbReference>
<keyword evidence="4 6" id="KW-0521">NADP</keyword>
<dbReference type="Proteomes" id="UP000753724">
    <property type="component" value="Unassembled WGS sequence"/>
</dbReference>
<evidence type="ECO:0000256" key="3">
    <source>
        <dbReference type="ARBA" id="ARBA00022605"/>
    </source>
</evidence>
<dbReference type="PROSITE" id="PS01224">
    <property type="entry name" value="ARGC"/>
    <property type="match status" value="1"/>
</dbReference>
<dbReference type="Pfam" id="PF01118">
    <property type="entry name" value="Semialdhyde_dh"/>
    <property type="match status" value="1"/>
</dbReference>
<evidence type="ECO:0000256" key="6">
    <source>
        <dbReference type="HAMAP-Rule" id="MF_01110"/>
    </source>
</evidence>
<proteinExistence type="inferred from homology"/>
<dbReference type="PANTHER" id="PTHR32338">
    <property type="entry name" value="N-ACETYL-GAMMA-GLUTAMYL-PHOSPHATE REDUCTASE, CHLOROPLASTIC-RELATED-RELATED"/>
    <property type="match status" value="1"/>
</dbReference>
<evidence type="ECO:0000313" key="10">
    <source>
        <dbReference type="Proteomes" id="UP000753724"/>
    </source>
</evidence>
<keyword evidence="5 6" id="KW-0560">Oxidoreductase</keyword>
<accession>A0ABW9XE83</accession>
<keyword evidence="2 6" id="KW-0055">Arginine biosynthesis</keyword>